<dbReference type="EMBL" id="UFAJ01000652">
    <property type="protein sequence ID" value="SSD61324.1"/>
    <property type="molecule type" value="Genomic_DNA"/>
</dbReference>
<dbReference type="Proteomes" id="UP000262825">
    <property type="component" value="Unassembled WGS sequence"/>
</dbReference>
<sequence length="337" mass="35833">MSAENKAIAALIIDFLTAVTSKKQVSEDSIDSLNVAIDCISESFEIERDDVSSIIKNKFDGRSLAELIGQKPAVIPVAPASAAPVVDGTVDINIDEEEELETKAKAETLKLEGNKAMAARDFKLAVQKYTEAIDTLATNPIYYANRAAAYSSLKEYDNAVNDAKTAIQLDPSYSKGYSRLGFAQYALNKPEEAVEAYKKVLDLEGDKATDVMKRDYETAKKKVESSLQGDVAISKDINDTQESAGASTAGTGAGGLPDMSSLLGGGLSGLLNNPQVMQAAEQMMKNPGALQDMMNNPAIKQMAEKFSSGGGMPSMGDLMNDPALKDMAGKMFGGGKK</sequence>
<organism evidence="6 7">
    <name type="scientific">Saccharomycodes ludwigii</name>
    <dbReference type="NCBI Taxonomy" id="36035"/>
    <lineage>
        <taxon>Eukaryota</taxon>
        <taxon>Fungi</taxon>
        <taxon>Dikarya</taxon>
        <taxon>Ascomycota</taxon>
        <taxon>Saccharomycotina</taxon>
        <taxon>Saccharomycetes</taxon>
        <taxon>Saccharomycodales</taxon>
        <taxon>Saccharomycodaceae</taxon>
        <taxon>Saccharomycodes</taxon>
    </lineage>
</organism>
<proteinExistence type="inferred from homology"/>
<dbReference type="Pfam" id="PF07719">
    <property type="entry name" value="TPR_2"/>
    <property type="match status" value="1"/>
</dbReference>
<keyword evidence="3 4" id="KW-0802">TPR repeat</keyword>
<feature type="repeat" description="TPR" evidence="4">
    <location>
        <begin position="140"/>
        <end position="173"/>
    </location>
</feature>
<dbReference type="InterPro" id="IPR006636">
    <property type="entry name" value="STI1_HS-bd"/>
</dbReference>
<dbReference type="Gene3D" id="1.10.260.100">
    <property type="match status" value="1"/>
</dbReference>
<evidence type="ECO:0000256" key="4">
    <source>
        <dbReference type="PROSITE-ProRule" id="PRU00339"/>
    </source>
</evidence>
<dbReference type="FunFam" id="1.25.40.10:FF:000207">
    <property type="entry name" value="Small glutamine-rich tetratricopeptide repeat-containing protein"/>
    <property type="match status" value="1"/>
</dbReference>
<keyword evidence="7" id="KW-1185">Reference proteome</keyword>
<dbReference type="SMART" id="SM00727">
    <property type="entry name" value="STI1"/>
    <property type="match status" value="1"/>
</dbReference>
<dbReference type="GO" id="GO:0072380">
    <property type="term" value="C:TRC complex"/>
    <property type="evidence" value="ECO:0007669"/>
    <property type="project" value="TreeGrafter"/>
</dbReference>
<dbReference type="PROSITE" id="PS50005">
    <property type="entry name" value="TPR"/>
    <property type="match status" value="2"/>
</dbReference>
<dbReference type="InterPro" id="IPR011990">
    <property type="entry name" value="TPR-like_helical_dom_sf"/>
</dbReference>
<dbReference type="GO" id="GO:0016020">
    <property type="term" value="C:membrane"/>
    <property type="evidence" value="ECO:0007669"/>
    <property type="project" value="TreeGrafter"/>
</dbReference>
<dbReference type="PANTHER" id="PTHR45831">
    <property type="entry name" value="LD24721P"/>
    <property type="match status" value="1"/>
</dbReference>
<dbReference type="GO" id="GO:0006620">
    <property type="term" value="P:post-translational protein targeting to endoplasmic reticulum membrane"/>
    <property type="evidence" value="ECO:0007669"/>
    <property type="project" value="TreeGrafter"/>
</dbReference>
<dbReference type="InterPro" id="IPR019734">
    <property type="entry name" value="TPR_rpt"/>
</dbReference>
<dbReference type="Pfam" id="PF16546">
    <property type="entry name" value="SGTA_dimer"/>
    <property type="match status" value="1"/>
</dbReference>
<evidence type="ECO:0000256" key="3">
    <source>
        <dbReference type="ARBA" id="ARBA00022803"/>
    </source>
</evidence>
<comment type="similarity">
    <text evidence="1">Belongs to the SGT family.</text>
</comment>
<dbReference type="PANTHER" id="PTHR45831:SF2">
    <property type="entry name" value="LD24721P"/>
    <property type="match status" value="1"/>
</dbReference>
<feature type="repeat" description="TPR" evidence="4">
    <location>
        <begin position="174"/>
        <end position="207"/>
    </location>
</feature>
<gene>
    <name evidence="6" type="ORF">SCODWIG_03085</name>
</gene>
<protein>
    <submittedName>
        <fullName evidence="6">Related to Small glutamine-rich tetratricopeptide repeat-containing protein 2</fullName>
    </submittedName>
</protein>
<evidence type="ECO:0000313" key="7">
    <source>
        <dbReference type="Proteomes" id="UP000262825"/>
    </source>
</evidence>
<dbReference type="SMART" id="SM00028">
    <property type="entry name" value="TPR"/>
    <property type="match status" value="3"/>
</dbReference>
<dbReference type="Pfam" id="PF00515">
    <property type="entry name" value="TPR_1"/>
    <property type="match status" value="1"/>
</dbReference>
<evidence type="ECO:0000313" key="6">
    <source>
        <dbReference type="EMBL" id="SSD61324.1"/>
    </source>
</evidence>
<accession>A0A376B9W5</accession>
<dbReference type="InterPro" id="IPR032374">
    <property type="entry name" value="SGTA_dimer"/>
</dbReference>
<dbReference type="Gene3D" id="1.20.5.420">
    <property type="entry name" value="Immunoglobulin FC, subunit C"/>
    <property type="match status" value="1"/>
</dbReference>
<dbReference type="VEuPathDB" id="FungiDB:SCODWIG_03085"/>
<dbReference type="InterPro" id="IPR013105">
    <property type="entry name" value="TPR_2"/>
</dbReference>
<reference evidence="7" key="1">
    <citation type="submission" date="2018-06" db="EMBL/GenBank/DDBJ databases">
        <authorList>
            <person name="Guldener U."/>
        </authorList>
    </citation>
    <scope>NUCLEOTIDE SEQUENCE [LARGE SCALE GENOMIC DNA]</scope>
    <source>
        <strain evidence="7">UTAD17</strain>
    </source>
</reference>
<dbReference type="AlphaFoldDB" id="A0A376B9W5"/>
<evidence type="ECO:0000259" key="5">
    <source>
        <dbReference type="SMART" id="SM00727"/>
    </source>
</evidence>
<dbReference type="SUPFAM" id="SSF48452">
    <property type="entry name" value="TPR-like"/>
    <property type="match status" value="1"/>
</dbReference>
<evidence type="ECO:0000256" key="2">
    <source>
        <dbReference type="ARBA" id="ARBA00022737"/>
    </source>
</evidence>
<dbReference type="GO" id="GO:0060090">
    <property type="term" value="F:molecular adaptor activity"/>
    <property type="evidence" value="ECO:0007669"/>
    <property type="project" value="TreeGrafter"/>
</dbReference>
<feature type="domain" description="STI1" evidence="5">
    <location>
        <begin position="264"/>
        <end position="303"/>
    </location>
</feature>
<name>A0A376B9W5_9ASCO</name>
<dbReference type="InterPro" id="IPR047150">
    <property type="entry name" value="SGT"/>
</dbReference>
<evidence type="ECO:0000256" key="1">
    <source>
        <dbReference type="ARBA" id="ARBA00008175"/>
    </source>
</evidence>
<keyword evidence="2" id="KW-0677">Repeat</keyword>
<dbReference type="Gene3D" id="1.25.40.10">
    <property type="entry name" value="Tetratricopeptide repeat domain"/>
    <property type="match status" value="1"/>
</dbReference>